<feature type="non-terminal residue" evidence="1">
    <location>
        <position position="1"/>
    </location>
</feature>
<dbReference type="Proteomes" id="UP000789920">
    <property type="component" value="Unassembled WGS sequence"/>
</dbReference>
<organism evidence="1 2">
    <name type="scientific">Racocetra persica</name>
    <dbReference type="NCBI Taxonomy" id="160502"/>
    <lineage>
        <taxon>Eukaryota</taxon>
        <taxon>Fungi</taxon>
        <taxon>Fungi incertae sedis</taxon>
        <taxon>Mucoromycota</taxon>
        <taxon>Glomeromycotina</taxon>
        <taxon>Glomeromycetes</taxon>
        <taxon>Diversisporales</taxon>
        <taxon>Gigasporaceae</taxon>
        <taxon>Racocetra</taxon>
    </lineage>
</organism>
<evidence type="ECO:0000313" key="2">
    <source>
        <dbReference type="Proteomes" id="UP000789920"/>
    </source>
</evidence>
<protein>
    <submittedName>
        <fullName evidence="1">4530_t:CDS:1</fullName>
    </submittedName>
</protein>
<name>A0ACA9P247_9GLOM</name>
<proteinExistence type="predicted"/>
<gene>
    <name evidence="1" type="ORF">RPERSI_LOCUS9139</name>
</gene>
<evidence type="ECO:0000313" key="1">
    <source>
        <dbReference type="EMBL" id="CAG8681572.1"/>
    </source>
</evidence>
<reference evidence="1" key="1">
    <citation type="submission" date="2021-06" db="EMBL/GenBank/DDBJ databases">
        <authorList>
            <person name="Kallberg Y."/>
            <person name="Tangrot J."/>
            <person name="Rosling A."/>
        </authorList>
    </citation>
    <scope>NUCLEOTIDE SEQUENCE</scope>
    <source>
        <strain evidence="1">MA461A</strain>
    </source>
</reference>
<keyword evidence="2" id="KW-1185">Reference proteome</keyword>
<accession>A0ACA9P247</accession>
<dbReference type="EMBL" id="CAJVQC010017016">
    <property type="protein sequence ID" value="CAG8681572.1"/>
    <property type="molecule type" value="Genomic_DNA"/>
</dbReference>
<comment type="caution">
    <text evidence="1">The sequence shown here is derived from an EMBL/GenBank/DDBJ whole genome shotgun (WGS) entry which is preliminary data.</text>
</comment>
<sequence>KSTIGNMLLKACGNHNELFEKYKGPYDGHGGDGRNQQQLKTAKLSIGEENFILVDTPGFTNEKTSTNRTWIEIDKAIDNSFEHGIQGRRFASDRRSHLDECMKKLNNENVIIVFTKCTKVQTEAPKNIEDSFANFINEYIAIDGLLHQTLIFMMNIML</sequence>